<keyword evidence="1" id="KW-0805">Transcription regulation</keyword>
<dbReference type="RefSeq" id="WP_082156374.1">
    <property type="nucleotide sequence ID" value="NZ_BJLQ01000007.1"/>
</dbReference>
<dbReference type="EMBL" id="BJLQ01000007">
    <property type="protein sequence ID" value="GEA83713.1"/>
    <property type="molecule type" value="Genomic_DNA"/>
</dbReference>
<keyword evidence="3" id="KW-0804">Transcription</keyword>
<dbReference type="OrthoDB" id="3467214at2"/>
<protein>
    <submittedName>
        <fullName evidence="6">LacI family transcriptional regulator</fullName>
    </submittedName>
</protein>
<proteinExistence type="predicted"/>
<evidence type="ECO:0000313" key="7">
    <source>
        <dbReference type="Proteomes" id="UP000320461"/>
    </source>
</evidence>
<feature type="region of interest" description="Disordered" evidence="4">
    <location>
        <begin position="1"/>
        <end position="23"/>
    </location>
</feature>
<dbReference type="Gene3D" id="3.40.50.2300">
    <property type="match status" value="2"/>
</dbReference>
<dbReference type="InterPro" id="IPR046335">
    <property type="entry name" value="LacI/GalR-like_sensor"/>
</dbReference>
<dbReference type="CDD" id="cd01392">
    <property type="entry name" value="HTH_LacI"/>
    <property type="match status" value="1"/>
</dbReference>
<reference evidence="6 7" key="1">
    <citation type="submission" date="2019-06" db="EMBL/GenBank/DDBJ databases">
        <title>Whole genome shotgun sequence of Cellulomonas gelida NBRC 3748.</title>
        <authorList>
            <person name="Hosoyama A."/>
            <person name="Uohara A."/>
            <person name="Ohji S."/>
            <person name="Ichikawa N."/>
        </authorList>
    </citation>
    <scope>NUCLEOTIDE SEQUENCE [LARGE SCALE GENOMIC DNA]</scope>
    <source>
        <strain evidence="6 7">NBRC 3748</strain>
    </source>
</reference>
<dbReference type="Pfam" id="PF00356">
    <property type="entry name" value="LacI"/>
    <property type="match status" value="1"/>
</dbReference>
<dbReference type="PROSITE" id="PS00356">
    <property type="entry name" value="HTH_LACI_1"/>
    <property type="match status" value="1"/>
</dbReference>
<dbReference type="GO" id="GO:0003700">
    <property type="term" value="F:DNA-binding transcription factor activity"/>
    <property type="evidence" value="ECO:0007669"/>
    <property type="project" value="TreeGrafter"/>
</dbReference>
<evidence type="ECO:0000313" key="6">
    <source>
        <dbReference type="EMBL" id="GEA83713.1"/>
    </source>
</evidence>
<dbReference type="InterPro" id="IPR010982">
    <property type="entry name" value="Lambda_DNA-bd_dom_sf"/>
</dbReference>
<dbReference type="CDD" id="cd06288">
    <property type="entry name" value="PBP1_sucrose_transcription_regulator"/>
    <property type="match status" value="1"/>
</dbReference>
<comment type="caution">
    <text evidence="6">The sequence shown here is derived from an EMBL/GenBank/DDBJ whole genome shotgun (WGS) entry which is preliminary data.</text>
</comment>
<organism evidence="6 7">
    <name type="scientific">Cellulomonas gelida</name>
    <dbReference type="NCBI Taxonomy" id="1712"/>
    <lineage>
        <taxon>Bacteria</taxon>
        <taxon>Bacillati</taxon>
        <taxon>Actinomycetota</taxon>
        <taxon>Actinomycetes</taxon>
        <taxon>Micrococcales</taxon>
        <taxon>Cellulomonadaceae</taxon>
        <taxon>Cellulomonas</taxon>
    </lineage>
</organism>
<evidence type="ECO:0000256" key="4">
    <source>
        <dbReference type="SAM" id="MobiDB-lite"/>
    </source>
</evidence>
<dbReference type="Pfam" id="PF13377">
    <property type="entry name" value="Peripla_BP_3"/>
    <property type="match status" value="1"/>
</dbReference>
<evidence type="ECO:0000256" key="1">
    <source>
        <dbReference type="ARBA" id="ARBA00023015"/>
    </source>
</evidence>
<dbReference type="AlphaFoldDB" id="A0A4Y3KIH7"/>
<dbReference type="InterPro" id="IPR000843">
    <property type="entry name" value="HTH_LacI"/>
</dbReference>
<dbReference type="Gene3D" id="1.10.260.40">
    <property type="entry name" value="lambda repressor-like DNA-binding domains"/>
    <property type="match status" value="1"/>
</dbReference>
<gene>
    <name evidence="6" type="primary">lacI_3</name>
    <name evidence="6" type="ORF">CGE01nite_09640</name>
</gene>
<sequence>MNEDVEGDRPQRAAKRPDEGFQGRRTTTLSDVARLAGVSIATASKALNGRAQVRAETRTKVLAAAEQLSFSPNGLARSLLSGRSGTVGLVTHDLEGRFSIPTLMGAEDAFGSGKVSVLLCDARGDSIREQHHIQALLGRRVDGLIIVGARPDPRPSLGNMPVPVVYAYAPSDDPQDCSLVTDNVGGGRMGVEHLVACGRTRIAIISGDASYGAAKDRVIGAQQALDEAGLELVGGQALFGAWTEDWGRGAMRGLLAKHPDVDAVLCGSDQIARGCLDALRESGREVPQDVAVMGHDNWEVLASNARPPLTSIDMNLEELGRRAAARLFEAMEGNPAHGIETIPCRLALRSSTAS</sequence>
<keyword evidence="7" id="KW-1185">Reference proteome</keyword>
<dbReference type="PANTHER" id="PTHR30146:SF109">
    <property type="entry name" value="HTH-TYPE TRANSCRIPTIONAL REGULATOR GALS"/>
    <property type="match status" value="1"/>
</dbReference>
<evidence type="ECO:0000256" key="2">
    <source>
        <dbReference type="ARBA" id="ARBA00023125"/>
    </source>
</evidence>
<accession>A0A4Y3KIH7</accession>
<dbReference type="SUPFAM" id="SSF53822">
    <property type="entry name" value="Periplasmic binding protein-like I"/>
    <property type="match status" value="1"/>
</dbReference>
<dbReference type="SUPFAM" id="SSF47413">
    <property type="entry name" value="lambda repressor-like DNA-binding domains"/>
    <property type="match status" value="1"/>
</dbReference>
<dbReference type="InterPro" id="IPR028082">
    <property type="entry name" value="Peripla_BP_I"/>
</dbReference>
<dbReference type="Proteomes" id="UP000320461">
    <property type="component" value="Unassembled WGS sequence"/>
</dbReference>
<evidence type="ECO:0000259" key="5">
    <source>
        <dbReference type="PROSITE" id="PS50932"/>
    </source>
</evidence>
<keyword evidence="2" id="KW-0238">DNA-binding</keyword>
<name>A0A4Y3KIH7_9CELL</name>
<dbReference type="SMART" id="SM00354">
    <property type="entry name" value="HTH_LACI"/>
    <property type="match status" value="1"/>
</dbReference>
<dbReference type="PROSITE" id="PS50932">
    <property type="entry name" value="HTH_LACI_2"/>
    <property type="match status" value="1"/>
</dbReference>
<feature type="compositionally biased region" description="Basic and acidic residues" evidence="4">
    <location>
        <begin position="7"/>
        <end position="22"/>
    </location>
</feature>
<dbReference type="PANTHER" id="PTHR30146">
    <property type="entry name" value="LACI-RELATED TRANSCRIPTIONAL REPRESSOR"/>
    <property type="match status" value="1"/>
</dbReference>
<feature type="domain" description="HTH lacI-type" evidence="5">
    <location>
        <begin position="27"/>
        <end position="81"/>
    </location>
</feature>
<evidence type="ECO:0000256" key="3">
    <source>
        <dbReference type="ARBA" id="ARBA00023163"/>
    </source>
</evidence>
<dbReference type="GO" id="GO:0000976">
    <property type="term" value="F:transcription cis-regulatory region binding"/>
    <property type="evidence" value="ECO:0007669"/>
    <property type="project" value="TreeGrafter"/>
</dbReference>